<dbReference type="PROSITE" id="PS00101">
    <property type="entry name" value="HEXAPEP_TRANSFERASES"/>
    <property type="match status" value="1"/>
</dbReference>
<evidence type="ECO:0000313" key="4">
    <source>
        <dbReference type="Proteomes" id="UP000015750"/>
    </source>
</evidence>
<dbReference type="Proteomes" id="UP000015750">
    <property type="component" value="Unassembled WGS sequence"/>
</dbReference>
<keyword evidence="1" id="KW-0808">Transferase</keyword>
<dbReference type="RefSeq" id="WP_016627276.1">
    <property type="nucleotide sequence ID" value="NZ_KE351869.1"/>
</dbReference>
<organism evidence="3 4">
    <name type="scientific">Enterococcus faecalis RP2S-4</name>
    <dbReference type="NCBI Taxonomy" id="1244145"/>
    <lineage>
        <taxon>Bacteria</taxon>
        <taxon>Bacillati</taxon>
        <taxon>Bacillota</taxon>
        <taxon>Bacilli</taxon>
        <taxon>Lactobacillales</taxon>
        <taxon>Enterococcaceae</taxon>
        <taxon>Enterococcus</taxon>
    </lineage>
</organism>
<dbReference type="CDD" id="cd04647">
    <property type="entry name" value="LbH_MAT_like"/>
    <property type="match status" value="1"/>
</dbReference>
<dbReference type="PANTHER" id="PTHR43300">
    <property type="entry name" value="ACETYLTRANSFERASE"/>
    <property type="match status" value="1"/>
</dbReference>
<dbReference type="GO" id="GO:0016740">
    <property type="term" value="F:transferase activity"/>
    <property type="evidence" value="ECO:0007669"/>
    <property type="project" value="UniProtKB-KW"/>
</dbReference>
<name>A0ABC9TMR1_ENTFL</name>
<dbReference type="AlphaFoldDB" id="A0ABC9TMR1"/>
<dbReference type="EMBL" id="ATIR01000039">
    <property type="protein sequence ID" value="EPI09083.1"/>
    <property type="molecule type" value="Genomic_DNA"/>
</dbReference>
<dbReference type="Gene3D" id="2.160.10.10">
    <property type="entry name" value="Hexapeptide repeat proteins"/>
    <property type="match status" value="1"/>
</dbReference>
<comment type="caution">
    <text evidence="3">The sequence shown here is derived from an EMBL/GenBank/DDBJ whole genome shotgun (WGS) entry which is preliminary data.</text>
</comment>
<proteinExistence type="predicted"/>
<evidence type="ECO:0000256" key="1">
    <source>
        <dbReference type="ARBA" id="ARBA00022679"/>
    </source>
</evidence>
<keyword evidence="2" id="KW-0677">Repeat</keyword>
<protein>
    <submittedName>
        <fullName evidence="3">Maltose O-acetyltransferase domain protein</fullName>
    </submittedName>
</protein>
<dbReference type="SUPFAM" id="SSF51161">
    <property type="entry name" value="Trimeric LpxA-like enzymes"/>
    <property type="match status" value="1"/>
</dbReference>
<dbReference type="InterPro" id="IPR018357">
    <property type="entry name" value="Hexapep_transf_CS"/>
</dbReference>
<dbReference type="PANTHER" id="PTHR43300:SF11">
    <property type="entry name" value="ACETYLTRANSFERASE RV3034C-RELATED"/>
    <property type="match status" value="1"/>
</dbReference>
<dbReference type="InterPro" id="IPR050179">
    <property type="entry name" value="Trans_hexapeptide_repeat"/>
</dbReference>
<sequence>MKINNIFQLVYRKFVPLTFEQRNNIYRKQGAQIGKHVQIQPSAVLDYGHANLLTIGDDVTVSGKAIILTHDGTTRHYLGKSKIARTTIGNNVWVGHQSMIFPGVTIGNNVIIGAGAIVTKDVPDDLVVAGNPAKPISTFKKFIEKNERDMKECPNYNTYHAKTTLEQKLTMREELKTGHGYDI</sequence>
<reference evidence="3 4" key="1">
    <citation type="submission" date="2013-06" db="EMBL/GenBank/DDBJ databases">
        <authorList>
            <person name="Weinstock G."/>
            <person name="Sodergren E."/>
            <person name="Lobos E.A."/>
            <person name="Fulton L."/>
            <person name="Fulton R."/>
            <person name="Courtney L."/>
            <person name="Fronick C."/>
            <person name="O'Laughlin M."/>
            <person name="Godfrey J."/>
            <person name="Wilson R.M."/>
            <person name="Miner T."/>
            <person name="Farmer C."/>
            <person name="Delehaunty K."/>
            <person name="Cordes M."/>
            <person name="Minx P."/>
            <person name="Tomlinson C."/>
            <person name="Chen J."/>
            <person name="Wollam A."/>
            <person name="Pepin K.H."/>
            <person name="Bhonagiri V."/>
            <person name="Zhang X."/>
            <person name="Warren W."/>
            <person name="Mitreva M."/>
            <person name="Mardis E.R."/>
            <person name="Wilson R.K."/>
        </authorList>
    </citation>
    <scope>NUCLEOTIDE SEQUENCE [LARGE SCALE GENOMIC DNA]</scope>
    <source>
        <strain evidence="3 4">RP2S-4</strain>
    </source>
</reference>
<dbReference type="InterPro" id="IPR001451">
    <property type="entry name" value="Hexapep"/>
</dbReference>
<dbReference type="InterPro" id="IPR011004">
    <property type="entry name" value="Trimer_LpxA-like_sf"/>
</dbReference>
<gene>
    <name evidence="3" type="ORF">D358_01298</name>
</gene>
<dbReference type="Pfam" id="PF00132">
    <property type="entry name" value="Hexapep"/>
    <property type="match status" value="1"/>
</dbReference>
<evidence type="ECO:0000313" key="3">
    <source>
        <dbReference type="EMBL" id="EPI09083.1"/>
    </source>
</evidence>
<accession>A0ABC9TMR1</accession>
<evidence type="ECO:0000256" key="2">
    <source>
        <dbReference type="ARBA" id="ARBA00022737"/>
    </source>
</evidence>